<reference evidence="2 3" key="1">
    <citation type="journal article" date="2013" name="Nature">
        <title>The genomes of four tapeworm species reveal adaptations to parasitism.</title>
        <authorList>
            <person name="Tsai I.J."/>
            <person name="Zarowiecki M."/>
            <person name="Holroyd N."/>
            <person name="Garciarrubio A."/>
            <person name="Sanchez-Flores A."/>
            <person name="Brooks K.L."/>
            <person name="Tracey A."/>
            <person name="Bobes R.J."/>
            <person name="Fragoso G."/>
            <person name="Sciutto E."/>
            <person name="Aslett M."/>
            <person name="Beasley H."/>
            <person name="Bennett H.M."/>
            <person name="Cai J."/>
            <person name="Camicia F."/>
            <person name="Clark R."/>
            <person name="Cucher M."/>
            <person name="De Silva N."/>
            <person name="Day T.A."/>
            <person name="Deplazes P."/>
            <person name="Estrada K."/>
            <person name="Fernandez C."/>
            <person name="Holland P.W."/>
            <person name="Hou J."/>
            <person name="Hu S."/>
            <person name="Huckvale T."/>
            <person name="Hung S.S."/>
            <person name="Kamenetzky L."/>
            <person name="Keane J.A."/>
            <person name="Kiss F."/>
            <person name="Koziol U."/>
            <person name="Lambert O."/>
            <person name="Liu K."/>
            <person name="Luo X."/>
            <person name="Luo Y."/>
            <person name="Macchiaroli N."/>
            <person name="Nichol S."/>
            <person name="Paps J."/>
            <person name="Parkinson J."/>
            <person name="Pouchkina-Stantcheva N."/>
            <person name="Riddiford N."/>
            <person name="Rosenzvit M."/>
            <person name="Salinas G."/>
            <person name="Wasmuth J.D."/>
            <person name="Zamanian M."/>
            <person name="Zheng Y."/>
            <person name="Cai X."/>
            <person name="Soberon X."/>
            <person name="Olson P.D."/>
            <person name="Laclette J.P."/>
            <person name="Brehm K."/>
            <person name="Berriman M."/>
            <person name="Garciarrubio A."/>
            <person name="Bobes R.J."/>
            <person name="Fragoso G."/>
            <person name="Sanchez-Flores A."/>
            <person name="Estrada K."/>
            <person name="Cevallos M.A."/>
            <person name="Morett E."/>
            <person name="Gonzalez V."/>
            <person name="Portillo T."/>
            <person name="Ochoa-Leyva A."/>
            <person name="Jose M.V."/>
            <person name="Sciutto E."/>
            <person name="Landa A."/>
            <person name="Jimenez L."/>
            <person name="Valdes V."/>
            <person name="Carrero J.C."/>
            <person name="Larralde C."/>
            <person name="Morales-Montor J."/>
            <person name="Limon-Lason J."/>
            <person name="Soberon X."/>
            <person name="Laclette J.P."/>
        </authorList>
    </citation>
    <scope>NUCLEOTIDE SEQUENCE [LARGE SCALE GENOMIC DNA]</scope>
</reference>
<dbReference type="AlphaFoldDB" id="A0A068WTM2"/>
<keyword evidence="1" id="KW-0812">Transmembrane</keyword>
<dbReference type="WBParaSite" id="EgrG_000533800">
    <property type="protein sequence ID" value="EgrG_000533800"/>
    <property type="gene ID" value="EgrG_000533800"/>
</dbReference>
<proteinExistence type="predicted"/>
<keyword evidence="1" id="KW-0472">Membrane</keyword>
<evidence type="ECO:0000256" key="1">
    <source>
        <dbReference type="SAM" id="Phobius"/>
    </source>
</evidence>
<organism evidence="2">
    <name type="scientific">Echinococcus granulosus</name>
    <name type="common">Hydatid tapeworm</name>
    <dbReference type="NCBI Taxonomy" id="6210"/>
    <lineage>
        <taxon>Eukaryota</taxon>
        <taxon>Metazoa</taxon>
        <taxon>Spiralia</taxon>
        <taxon>Lophotrochozoa</taxon>
        <taxon>Platyhelminthes</taxon>
        <taxon>Cestoda</taxon>
        <taxon>Eucestoda</taxon>
        <taxon>Cyclophyllidea</taxon>
        <taxon>Taeniidae</taxon>
        <taxon>Echinococcus</taxon>
        <taxon>Echinococcus granulosus group</taxon>
    </lineage>
</organism>
<dbReference type="Proteomes" id="UP000492820">
    <property type="component" value="Unassembled WGS sequence"/>
</dbReference>
<dbReference type="EMBL" id="LK028582">
    <property type="protein sequence ID" value="CDS20975.1"/>
    <property type="molecule type" value="Genomic_DNA"/>
</dbReference>
<gene>
    <name evidence="2" type="ORF">EgrG_000533800</name>
</gene>
<keyword evidence="1" id="KW-1133">Transmembrane helix</keyword>
<reference evidence="2" key="2">
    <citation type="submission" date="2014-06" db="EMBL/GenBank/DDBJ databases">
        <authorList>
            <person name="Aslett M."/>
        </authorList>
    </citation>
    <scope>NUCLEOTIDE SEQUENCE</scope>
</reference>
<accession>A0A068WTM2</accession>
<evidence type="ECO:0000313" key="3">
    <source>
        <dbReference type="Proteomes" id="UP000492820"/>
    </source>
</evidence>
<reference evidence="4" key="3">
    <citation type="submission" date="2020-10" db="UniProtKB">
        <authorList>
            <consortium name="WormBaseParasite"/>
        </authorList>
    </citation>
    <scope>IDENTIFICATION</scope>
</reference>
<feature type="transmembrane region" description="Helical" evidence="1">
    <location>
        <begin position="12"/>
        <end position="38"/>
    </location>
</feature>
<evidence type="ECO:0000313" key="2">
    <source>
        <dbReference type="EMBL" id="CDS20975.1"/>
    </source>
</evidence>
<protein>
    <submittedName>
        <fullName evidence="2 4">Expressed protein</fullName>
    </submittedName>
</protein>
<evidence type="ECO:0000313" key="4">
    <source>
        <dbReference type="WBParaSite" id="EgrG_000533800"/>
    </source>
</evidence>
<sequence length="99" mass="11685">MATVDTITVTKNFKFICLFTLLVGLLQSHFPLSLFFLFQCRNRAMLTSTLLLYHLSFIHEREREHVPWLCSRIEMRSRFYPASNIETKCHLMSLRKSAS</sequence>
<name>A0A068WTM2_ECHGR</name>